<accession>A0A0P7YEL7</accession>
<dbReference type="GO" id="GO:0004519">
    <property type="term" value="F:endonuclease activity"/>
    <property type="evidence" value="ECO:0007669"/>
    <property type="project" value="UniProtKB-KW"/>
</dbReference>
<dbReference type="Pfam" id="PF13395">
    <property type="entry name" value="HNH_4"/>
    <property type="match status" value="1"/>
</dbReference>
<organism evidence="2 3">
    <name type="scientific">Algoriphagus marincola HL-49</name>
    <dbReference type="NCBI Taxonomy" id="1305737"/>
    <lineage>
        <taxon>Bacteria</taxon>
        <taxon>Pseudomonadati</taxon>
        <taxon>Bacteroidota</taxon>
        <taxon>Cytophagia</taxon>
        <taxon>Cytophagales</taxon>
        <taxon>Cyclobacteriaceae</taxon>
        <taxon>Algoriphagus</taxon>
    </lineage>
</organism>
<gene>
    <name evidence="2" type="ORF">HLUCCX10_02720</name>
</gene>
<keyword evidence="2" id="KW-0540">Nuclease</keyword>
<feature type="domain" description="HNH nuclease" evidence="1">
    <location>
        <begin position="264"/>
        <end position="301"/>
    </location>
</feature>
<protein>
    <submittedName>
        <fullName evidence="2">HNH endonuclease</fullName>
    </submittedName>
</protein>
<evidence type="ECO:0000259" key="1">
    <source>
        <dbReference type="Pfam" id="PF13395"/>
    </source>
</evidence>
<proteinExistence type="predicted"/>
<keyword evidence="2" id="KW-0255">Endonuclease</keyword>
<dbReference type="PATRIC" id="fig|1305737.6.peg.1212"/>
<evidence type="ECO:0000313" key="3">
    <source>
        <dbReference type="Proteomes" id="UP000050421"/>
    </source>
</evidence>
<dbReference type="EMBL" id="LJXT01000010">
    <property type="protein sequence ID" value="KPQ19388.1"/>
    <property type="molecule type" value="Genomic_DNA"/>
</dbReference>
<dbReference type="CDD" id="cd00085">
    <property type="entry name" value="HNHc"/>
    <property type="match status" value="1"/>
</dbReference>
<reference evidence="2 3" key="1">
    <citation type="submission" date="2015-09" db="EMBL/GenBank/DDBJ databases">
        <title>Identification and resolution of microdiversity through metagenomic sequencing of parallel consortia.</title>
        <authorList>
            <person name="Nelson W.C."/>
            <person name="Romine M.F."/>
            <person name="Lindemann S.R."/>
        </authorList>
    </citation>
    <scope>NUCLEOTIDE SEQUENCE [LARGE SCALE GENOMIC DNA]</scope>
    <source>
        <strain evidence="2">HL-49</strain>
    </source>
</reference>
<dbReference type="InterPro" id="IPR003615">
    <property type="entry name" value="HNH_nuc"/>
</dbReference>
<dbReference type="AlphaFoldDB" id="A0A0P7YEL7"/>
<dbReference type="STRING" id="1305737.GCA_000526355_02391"/>
<sequence length="371" mass="43066">MNKEIFSNISKIIERDSKSTTYKFALLRATIDLIQENSPFIEFKEDRVHLPMGLLIEKWMIYYFPIFDSIRRIPQINGTSNLAFEELMKSVVDFYKKRNSLSGFNNDLKRNGIPEELTSTIRSLGDKLYSTLRRMPMHYIGRSISSDYHSIYKPEIPKINRQFRGRIDSEFLVSSYGTFSIPKDYYDAFEILGSFIGGQDSILFKWAEFSVKASGNELSLERVLGNLAKSPVSERDVKKSKELFQSILLKSGDTRCVWSGKKTSSIQVDHVIPFAIWKNNDLWNLLPAVPKINNSKRDKIPTPELIERQKGVILHYWELLDQTHHSRFQKEIKISLLGNESGANWKELAISQLKESCHFLIEKRGFDPWHL</sequence>
<name>A0A0P7YEL7_9BACT</name>
<evidence type="ECO:0000313" key="2">
    <source>
        <dbReference type="EMBL" id="KPQ19388.1"/>
    </source>
</evidence>
<comment type="caution">
    <text evidence="2">The sequence shown here is derived from an EMBL/GenBank/DDBJ whole genome shotgun (WGS) entry which is preliminary data.</text>
</comment>
<keyword evidence="2" id="KW-0378">Hydrolase</keyword>
<dbReference type="Gene3D" id="1.10.30.50">
    <property type="match status" value="1"/>
</dbReference>
<dbReference type="Proteomes" id="UP000050421">
    <property type="component" value="Unassembled WGS sequence"/>
</dbReference>